<feature type="chain" id="PRO_5046429886" evidence="1">
    <location>
        <begin position="20"/>
        <end position="158"/>
    </location>
</feature>
<dbReference type="Proteomes" id="UP001221909">
    <property type="component" value="Unassembled WGS sequence"/>
</dbReference>
<keyword evidence="3" id="KW-1185">Reference proteome</keyword>
<accession>A0ABT5MUW9</accession>
<evidence type="ECO:0000256" key="1">
    <source>
        <dbReference type="SAM" id="SignalP"/>
    </source>
</evidence>
<gene>
    <name evidence="2" type="ORF">PTQ27_09495</name>
</gene>
<organism evidence="2 3">
    <name type="scientific">Mannheimia cairinae</name>
    <dbReference type="NCBI Taxonomy" id="3025936"/>
    <lineage>
        <taxon>Bacteria</taxon>
        <taxon>Pseudomonadati</taxon>
        <taxon>Pseudomonadota</taxon>
        <taxon>Gammaproteobacteria</taxon>
        <taxon>Pasteurellales</taxon>
        <taxon>Pasteurellaceae</taxon>
        <taxon>Mannheimia</taxon>
    </lineage>
</organism>
<protein>
    <submittedName>
        <fullName evidence="2">Uncharacterized protein</fullName>
    </submittedName>
</protein>
<proteinExistence type="predicted"/>
<evidence type="ECO:0000313" key="2">
    <source>
        <dbReference type="EMBL" id="MDD0824692.1"/>
    </source>
</evidence>
<sequence>MNKLYVALILALTANYSLAAAEKKANEPKPFDGKPTVGLHVFDTSTKVAKPISGNTLSISKKQNRLCWSSINVPLQNKVTIAEAFYAPDVLKIISEGSKVDSSADKKQHTIVSEITNVNTENLNRCWDFDKTDPIGKYQMEIQINDIIFKGLEFEIVK</sequence>
<keyword evidence="1" id="KW-0732">Signal</keyword>
<dbReference type="RefSeq" id="WP_273748921.1">
    <property type="nucleotide sequence ID" value="NZ_JAQSJE010000009.1"/>
</dbReference>
<reference evidence="2 3" key="1">
    <citation type="submission" date="2023-02" db="EMBL/GenBank/DDBJ databases">
        <title>Mannheimia cairiniae sp. nov., a novel species of Mannheimia obtained from moscovy ducks (Cairina moschata) and reclassification of Mannheimia ovis as heterotypic synonym of Mannheimia pernigra.</title>
        <authorList>
            <person name="Christensen H."/>
        </authorList>
    </citation>
    <scope>NUCLEOTIDE SEQUENCE [LARGE SCALE GENOMIC DNA]</scope>
    <source>
        <strain evidence="2 3">AT1</strain>
    </source>
</reference>
<feature type="signal peptide" evidence="1">
    <location>
        <begin position="1"/>
        <end position="19"/>
    </location>
</feature>
<dbReference type="EMBL" id="JAQSJE010000009">
    <property type="protein sequence ID" value="MDD0824692.1"/>
    <property type="molecule type" value="Genomic_DNA"/>
</dbReference>
<evidence type="ECO:0000313" key="3">
    <source>
        <dbReference type="Proteomes" id="UP001221909"/>
    </source>
</evidence>
<name>A0ABT5MUW9_9PAST</name>
<comment type="caution">
    <text evidence="2">The sequence shown here is derived from an EMBL/GenBank/DDBJ whole genome shotgun (WGS) entry which is preliminary data.</text>
</comment>